<evidence type="ECO:0000256" key="6">
    <source>
        <dbReference type="ARBA" id="ARBA00022777"/>
    </source>
</evidence>
<evidence type="ECO:0000313" key="11">
    <source>
        <dbReference type="Proteomes" id="UP000886721"/>
    </source>
</evidence>
<keyword evidence="7" id="KW-0902">Two-component regulatory system</keyword>
<dbReference type="EC" id="2.7.13.3" evidence="3"/>
<keyword evidence="6 10" id="KW-0418">Kinase</keyword>
<sequence>MNRKQKWAILLLPIFALSLCIGSMAVLCLSAYQEIAYEHISTFCEIIIEHNPEDEQQILQAVKKYHNLKEQNVNGNQYLSKFGYREAEFCKGLSWDIYIRFFLLFLIISGIFLTVIWRIQRRNKKRIGELTAYLEKVNIGTSGMMIQAEDDDFSHLQDEIYKTVTALHQMKETAVAGQKKFAENLANISHQLKTPITAAFLSLQLMKEAVPNDYIVQVEKQLKRLNRLEESLLLLSKVDAGVLPLTYASVDIYTALTLAAENLNDLLIKNHISVEIPEKGCVEFLGDLEWTLEALMNLMKNCMEHSQQGGCIHCDYTNNPIYAEILIWDEGTGFAPEDIPHLFERFYRGKRAATNGIGIGLSLARSIFELQNGTITARNLPNGGACFEIKIYSH</sequence>
<dbReference type="GO" id="GO:0004721">
    <property type="term" value="F:phosphoprotein phosphatase activity"/>
    <property type="evidence" value="ECO:0007669"/>
    <property type="project" value="TreeGrafter"/>
</dbReference>
<feature type="transmembrane region" description="Helical" evidence="8">
    <location>
        <begin position="7"/>
        <end position="32"/>
    </location>
</feature>
<dbReference type="InterPro" id="IPR004358">
    <property type="entry name" value="Sig_transdc_His_kin-like_C"/>
</dbReference>
<dbReference type="EMBL" id="DXEM01000004">
    <property type="protein sequence ID" value="HIX66711.1"/>
    <property type="molecule type" value="Genomic_DNA"/>
</dbReference>
<dbReference type="InterPro" id="IPR003661">
    <property type="entry name" value="HisK_dim/P_dom"/>
</dbReference>
<evidence type="ECO:0000256" key="8">
    <source>
        <dbReference type="SAM" id="Phobius"/>
    </source>
</evidence>
<evidence type="ECO:0000256" key="5">
    <source>
        <dbReference type="ARBA" id="ARBA00022679"/>
    </source>
</evidence>
<keyword evidence="8" id="KW-1133">Transmembrane helix</keyword>
<dbReference type="GO" id="GO:0000155">
    <property type="term" value="F:phosphorelay sensor kinase activity"/>
    <property type="evidence" value="ECO:0007669"/>
    <property type="project" value="InterPro"/>
</dbReference>
<feature type="domain" description="Histidine kinase" evidence="9">
    <location>
        <begin position="187"/>
        <end position="394"/>
    </location>
</feature>
<dbReference type="PROSITE" id="PS50109">
    <property type="entry name" value="HIS_KIN"/>
    <property type="match status" value="1"/>
</dbReference>
<dbReference type="GO" id="GO:0016036">
    <property type="term" value="P:cellular response to phosphate starvation"/>
    <property type="evidence" value="ECO:0007669"/>
    <property type="project" value="TreeGrafter"/>
</dbReference>
<name>A0A9D1WTB9_9FIRM</name>
<protein>
    <recommendedName>
        <fullName evidence="3">histidine kinase</fullName>
        <ecNumber evidence="3">2.7.13.3</ecNumber>
    </recommendedName>
</protein>
<proteinExistence type="predicted"/>
<evidence type="ECO:0000259" key="9">
    <source>
        <dbReference type="PROSITE" id="PS50109"/>
    </source>
</evidence>
<dbReference type="SUPFAM" id="SSF55874">
    <property type="entry name" value="ATPase domain of HSP90 chaperone/DNA topoisomerase II/histidine kinase"/>
    <property type="match status" value="1"/>
</dbReference>
<dbReference type="InterPro" id="IPR036890">
    <property type="entry name" value="HATPase_C_sf"/>
</dbReference>
<dbReference type="InterPro" id="IPR036097">
    <property type="entry name" value="HisK_dim/P_sf"/>
</dbReference>
<dbReference type="PANTHER" id="PTHR45453:SF1">
    <property type="entry name" value="PHOSPHATE REGULON SENSOR PROTEIN PHOR"/>
    <property type="match status" value="1"/>
</dbReference>
<dbReference type="CDD" id="cd00075">
    <property type="entry name" value="HATPase"/>
    <property type="match status" value="1"/>
</dbReference>
<dbReference type="AlphaFoldDB" id="A0A9D1WTB9"/>
<dbReference type="Proteomes" id="UP000886721">
    <property type="component" value="Unassembled WGS sequence"/>
</dbReference>
<reference evidence="10" key="2">
    <citation type="submission" date="2021-04" db="EMBL/GenBank/DDBJ databases">
        <authorList>
            <person name="Gilroy R."/>
        </authorList>
    </citation>
    <scope>NUCLEOTIDE SEQUENCE</scope>
    <source>
        <strain evidence="10">CHK191-13928</strain>
    </source>
</reference>
<dbReference type="PANTHER" id="PTHR45453">
    <property type="entry name" value="PHOSPHATE REGULON SENSOR PROTEIN PHOR"/>
    <property type="match status" value="1"/>
</dbReference>
<keyword evidence="8" id="KW-0472">Membrane</keyword>
<gene>
    <name evidence="10" type="ORF">H9735_01145</name>
</gene>
<keyword evidence="4" id="KW-0597">Phosphoprotein</keyword>
<keyword evidence="5" id="KW-0808">Transferase</keyword>
<organism evidence="10 11">
    <name type="scientific">Candidatus Anaerostipes excrementavium</name>
    <dbReference type="NCBI Taxonomy" id="2838463"/>
    <lineage>
        <taxon>Bacteria</taxon>
        <taxon>Bacillati</taxon>
        <taxon>Bacillota</taxon>
        <taxon>Clostridia</taxon>
        <taxon>Lachnospirales</taxon>
        <taxon>Lachnospiraceae</taxon>
        <taxon>Anaerostipes</taxon>
    </lineage>
</organism>
<accession>A0A9D1WTB9</accession>
<dbReference type="SMART" id="SM00388">
    <property type="entry name" value="HisKA"/>
    <property type="match status" value="1"/>
</dbReference>
<dbReference type="SUPFAM" id="SSF47384">
    <property type="entry name" value="Homodimeric domain of signal transducing histidine kinase"/>
    <property type="match status" value="1"/>
</dbReference>
<reference evidence="10" key="1">
    <citation type="journal article" date="2021" name="PeerJ">
        <title>Extensive microbial diversity within the chicken gut microbiome revealed by metagenomics and culture.</title>
        <authorList>
            <person name="Gilroy R."/>
            <person name="Ravi A."/>
            <person name="Getino M."/>
            <person name="Pursley I."/>
            <person name="Horton D.L."/>
            <person name="Alikhan N.F."/>
            <person name="Baker D."/>
            <person name="Gharbi K."/>
            <person name="Hall N."/>
            <person name="Watson M."/>
            <person name="Adriaenssens E.M."/>
            <person name="Foster-Nyarko E."/>
            <person name="Jarju S."/>
            <person name="Secka A."/>
            <person name="Antonio M."/>
            <person name="Oren A."/>
            <person name="Chaudhuri R.R."/>
            <person name="La Ragione R."/>
            <person name="Hildebrand F."/>
            <person name="Pallen M.J."/>
        </authorList>
    </citation>
    <scope>NUCLEOTIDE SEQUENCE</scope>
    <source>
        <strain evidence="10">CHK191-13928</strain>
    </source>
</reference>
<keyword evidence="8" id="KW-0812">Transmembrane</keyword>
<dbReference type="InterPro" id="IPR050351">
    <property type="entry name" value="BphY/WalK/GraS-like"/>
</dbReference>
<dbReference type="PRINTS" id="PR00344">
    <property type="entry name" value="BCTRLSENSOR"/>
</dbReference>
<dbReference type="Pfam" id="PF02518">
    <property type="entry name" value="HATPase_c"/>
    <property type="match status" value="1"/>
</dbReference>
<evidence type="ECO:0000256" key="4">
    <source>
        <dbReference type="ARBA" id="ARBA00022553"/>
    </source>
</evidence>
<dbReference type="GO" id="GO:0005886">
    <property type="term" value="C:plasma membrane"/>
    <property type="evidence" value="ECO:0007669"/>
    <property type="project" value="TreeGrafter"/>
</dbReference>
<evidence type="ECO:0000313" key="10">
    <source>
        <dbReference type="EMBL" id="HIX66711.1"/>
    </source>
</evidence>
<dbReference type="SMART" id="SM00387">
    <property type="entry name" value="HATPase_c"/>
    <property type="match status" value="1"/>
</dbReference>
<comment type="subcellular location">
    <subcellularLocation>
        <location evidence="2">Membrane</location>
    </subcellularLocation>
</comment>
<feature type="transmembrane region" description="Helical" evidence="8">
    <location>
        <begin position="97"/>
        <end position="117"/>
    </location>
</feature>
<evidence type="ECO:0000256" key="7">
    <source>
        <dbReference type="ARBA" id="ARBA00023012"/>
    </source>
</evidence>
<dbReference type="InterPro" id="IPR005467">
    <property type="entry name" value="His_kinase_dom"/>
</dbReference>
<dbReference type="Gene3D" id="1.10.287.130">
    <property type="match status" value="1"/>
</dbReference>
<dbReference type="Gene3D" id="3.30.565.10">
    <property type="entry name" value="Histidine kinase-like ATPase, C-terminal domain"/>
    <property type="match status" value="1"/>
</dbReference>
<evidence type="ECO:0000256" key="3">
    <source>
        <dbReference type="ARBA" id="ARBA00012438"/>
    </source>
</evidence>
<evidence type="ECO:0000256" key="1">
    <source>
        <dbReference type="ARBA" id="ARBA00000085"/>
    </source>
</evidence>
<dbReference type="InterPro" id="IPR003594">
    <property type="entry name" value="HATPase_dom"/>
</dbReference>
<dbReference type="Pfam" id="PF00512">
    <property type="entry name" value="HisKA"/>
    <property type="match status" value="1"/>
</dbReference>
<evidence type="ECO:0000256" key="2">
    <source>
        <dbReference type="ARBA" id="ARBA00004370"/>
    </source>
</evidence>
<comment type="caution">
    <text evidence="10">The sequence shown here is derived from an EMBL/GenBank/DDBJ whole genome shotgun (WGS) entry which is preliminary data.</text>
</comment>
<comment type="catalytic activity">
    <reaction evidence="1">
        <text>ATP + protein L-histidine = ADP + protein N-phospho-L-histidine.</text>
        <dbReference type="EC" id="2.7.13.3"/>
    </reaction>
</comment>
<dbReference type="CDD" id="cd00082">
    <property type="entry name" value="HisKA"/>
    <property type="match status" value="1"/>
</dbReference>